<name>A0A934KA98_9BACT</name>
<evidence type="ECO:0000313" key="4">
    <source>
        <dbReference type="EMBL" id="MBJ7601165.1"/>
    </source>
</evidence>
<evidence type="ECO:0000313" key="5">
    <source>
        <dbReference type="Proteomes" id="UP000612893"/>
    </source>
</evidence>
<sequence>MKSSLRRVLFLLPPVAMLIALAPTPTLAADLRQGSAITVPSGETIRDDLYVAASTVDVSGTVDGSLLATGGTIAMSGTVTRDLMVAGGNVTVSGGVKGSIRIAGGNVTVTGPVGEDVVIAGGTVELGPSATVGRDVVVTGGNATVAGNVRRNVVAGTGTLILRGRVGGNVQANVNQLRVEDGARILGNLTYTSDNQASIARGASIAGTVRHNVPAHPTAGQQFLDGLIAWLRTLVGLFVLGLILILLFRHFTERTLETLRGSPWASAGLGLVLLIGVPIVALIVFAIGLFLGGWWLGLAALVLYGLALAVAHVMAALFIAHHGLALLRLPVINPLLSLLVGLAFLTLVGLIPVLGGLINLVVTVFGLGAMALTLGRLRRSGAAGTPSTVVGAPLPGSV</sequence>
<gene>
    <name evidence="4" type="ORF">JF922_24220</name>
</gene>
<feature type="chain" id="PRO_5036966739" description="DUF8173 domain-containing protein" evidence="2">
    <location>
        <begin position="29"/>
        <end position="398"/>
    </location>
</feature>
<keyword evidence="1" id="KW-0472">Membrane</keyword>
<dbReference type="EMBL" id="JAEKNR010000236">
    <property type="protein sequence ID" value="MBJ7601165.1"/>
    <property type="molecule type" value="Genomic_DNA"/>
</dbReference>
<dbReference type="Pfam" id="PF26514">
    <property type="entry name" value="DUF8173"/>
    <property type="match status" value="1"/>
</dbReference>
<reference evidence="4" key="1">
    <citation type="submission" date="2020-10" db="EMBL/GenBank/DDBJ databases">
        <title>Ca. Dormibacterota MAGs.</title>
        <authorList>
            <person name="Montgomery K."/>
        </authorList>
    </citation>
    <scope>NUCLEOTIDE SEQUENCE [LARGE SCALE GENOMIC DNA]</scope>
    <source>
        <strain evidence="4">SC8812_S17_10</strain>
    </source>
</reference>
<feature type="signal peptide" evidence="2">
    <location>
        <begin position="1"/>
        <end position="28"/>
    </location>
</feature>
<keyword evidence="2" id="KW-0732">Signal</keyword>
<protein>
    <recommendedName>
        <fullName evidence="3">DUF8173 domain-containing protein</fullName>
    </recommendedName>
</protein>
<accession>A0A934KA98</accession>
<feature type="transmembrane region" description="Helical" evidence="1">
    <location>
        <begin position="227"/>
        <end position="248"/>
    </location>
</feature>
<dbReference type="AlphaFoldDB" id="A0A934KA98"/>
<dbReference type="Proteomes" id="UP000612893">
    <property type="component" value="Unassembled WGS sequence"/>
</dbReference>
<evidence type="ECO:0000256" key="1">
    <source>
        <dbReference type="SAM" id="Phobius"/>
    </source>
</evidence>
<dbReference type="InterPro" id="IPR058486">
    <property type="entry name" value="DUF8173"/>
</dbReference>
<evidence type="ECO:0000256" key="2">
    <source>
        <dbReference type="SAM" id="SignalP"/>
    </source>
</evidence>
<feature type="transmembrane region" description="Helical" evidence="1">
    <location>
        <begin position="297"/>
        <end position="319"/>
    </location>
</feature>
<organism evidence="4 5">
    <name type="scientific">Candidatus Nephthysia bennettiae</name>
    <dbReference type="NCBI Taxonomy" id="3127016"/>
    <lineage>
        <taxon>Bacteria</taxon>
        <taxon>Bacillati</taxon>
        <taxon>Candidatus Dormiibacterota</taxon>
        <taxon>Candidatus Dormibacteria</taxon>
        <taxon>Candidatus Dormibacterales</taxon>
        <taxon>Candidatus Dormibacteraceae</taxon>
        <taxon>Candidatus Nephthysia</taxon>
    </lineage>
</organism>
<comment type="caution">
    <text evidence="4">The sequence shown here is derived from an EMBL/GenBank/DDBJ whole genome shotgun (WGS) entry which is preliminary data.</text>
</comment>
<keyword evidence="1" id="KW-1133">Transmembrane helix</keyword>
<dbReference type="RefSeq" id="WP_338205286.1">
    <property type="nucleotide sequence ID" value="NZ_JAEKNR010000236.1"/>
</dbReference>
<feature type="transmembrane region" description="Helical" evidence="1">
    <location>
        <begin position="331"/>
        <end position="351"/>
    </location>
</feature>
<keyword evidence="5" id="KW-1185">Reference proteome</keyword>
<feature type="domain" description="DUF8173" evidence="3">
    <location>
        <begin position="208"/>
        <end position="371"/>
    </location>
</feature>
<feature type="transmembrane region" description="Helical" evidence="1">
    <location>
        <begin position="357"/>
        <end position="375"/>
    </location>
</feature>
<proteinExistence type="predicted"/>
<keyword evidence="1" id="KW-0812">Transmembrane</keyword>
<feature type="transmembrane region" description="Helical" evidence="1">
    <location>
        <begin position="269"/>
        <end position="291"/>
    </location>
</feature>
<evidence type="ECO:0000259" key="3">
    <source>
        <dbReference type="Pfam" id="PF26514"/>
    </source>
</evidence>